<dbReference type="Gene3D" id="3.60.21.10">
    <property type="match status" value="1"/>
</dbReference>
<dbReference type="Proteomes" id="UP001470230">
    <property type="component" value="Unassembled WGS sequence"/>
</dbReference>
<evidence type="ECO:0000313" key="3">
    <source>
        <dbReference type="Proteomes" id="UP001470230"/>
    </source>
</evidence>
<gene>
    <name evidence="2" type="ORF">M9Y10_004416</name>
</gene>
<evidence type="ECO:0000313" key="2">
    <source>
        <dbReference type="EMBL" id="KAK8881656.1"/>
    </source>
</evidence>
<dbReference type="Pfam" id="PF00149">
    <property type="entry name" value="Metallophos"/>
    <property type="match status" value="1"/>
</dbReference>
<dbReference type="InterPro" id="IPR051158">
    <property type="entry name" value="Metallophosphoesterase_sf"/>
</dbReference>
<sequence>MLMNLNFGQVFQCTLVNDIVNPYVIPLSKTPMRILLVSDTHLGATVDPNRAISMLYNELSELVKTEKVTMICHLGDLVDGTMIEGTKVLSNVLTKMTELKVPFYVIGGNHDRDFFTTLQWKKNQYVTPLKENAILFELPKTNPKEEPQKIYLAHDLLNNYRVRDQFAFSFIAWIKDGCKKYIKPTDWLITGHTHTSLISYPTRIACVGQFSPEINVFGYAILEFVDGKVSIATKLIPNKMAK</sequence>
<dbReference type="PANTHER" id="PTHR31302">
    <property type="entry name" value="TRANSMEMBRANE PROTEIN WITH METALLOPHOSPHOESTERASE DOMAIN-RELATED"/>
    <property type="match status" value="1"/>
</dbReference>
<dbReference type="PANTHER" id="PTHR31302:SF0">
    <property type="entry name" value="TRANSMEMBRANE PROTEIN WITH METALLOPHOSPHOESTERASE DOMAIN"/>
    <property type="match status" value="1"/>
</dbReference>
<evidence type="ECO:0000259" key="1">
    <source>
        <dbReference type="Pfam" id="PF00149"/>
    </source>
</evidence>
<keyword evidence="3" id="KW-1185">Reference proteome</keyword>
<dbReference type="EMBL" id="JAPFFF010000010">
    <property type="protein sequence ID" value="KAK8881656.1"/>
    <property type="molecule type" value="Genomic_DNA"/>
</dbReference>
<accession>A0ABR2JSB3</accession>
<dbReference type="SUPFAM" id="SSF56300">
    <property type="entry name" value="Metallo-dependent phosphatases"/>
    <property type="match status" value="1"/>
</dbReference>
<comment type="caution">
    <text evidence="2">The sequence shown here is derived from an EMBL/GenBank/DDBJ whole genome shotgun (WGS) entry which is preliminary data.</text>
</comment>
<name>A0ABR2JSB3_9EUKA</name>
<dbReference type="InterPro" id="IPR004843">
    <property type="entry name" value="Calcineurin-like_PHP"/>
</dbReference>
<feature type="domain" description="Calcineurin-like phosphoesterase" evidence="1">
    <location>
        <begin position="32"/>
        <end position="192"/>
    </location>
</feature>
<reference evidence="2 3" key="1">
    <citation type="submission" date="2024-04" db="EMBL/GenBank/DDBJ databases">
        <title>Tritrichomonas musculus Genome.</title>
        <authorList>
            <person name="Alves-Ferreira E."/>
            <person name="Grigg M."/>
            <person name="Lorenzi H."/>
            <person name="Galac M."/>
        </authorList>
    </citation>
    <scope>NUCLEOTIDE SEQUENCE [LARGE SCALE GENOMIC DNA]</scope>
    <source>
        <strain evidence="2 3">EAF2021</strain>
    </source>
</reference>
<organism evidence="2 3">
    <name type="scientific">Tritrichomonas musculus</name>
    <dbReference type="NCBI Taxonomy" id="1915356"/>
    <lineage>
        <taxon>Eukaryota</taxon>
        <taxon>Metamonada</taxon>
        <taxon>Parabasalia</taxon>
        <taxon>Tritrichomonadida</taxon>
        <taxon>Tritrichomonadidae</taxon>
        <taxon>Tritrichomonas</taxon>
    </lineage>
</organism>
<protein>
    <recommendedName>
        <fullName evidence="1">Calcineurin-like phosphoesterase domain-containing protein</fullName>
    </recommendedName>
</protein>
<dbReference type="InterPro" id="IPR029052">
    <property type="entry name" value="Metallo-depent_PP-like"/>
</dbReference>
<proteinExistence type="predicted"/>